<evidence type="ECO:0000313" key="3">
    <source>
        <dbReference type="Proteomes" id="UP000181870"/>
    </source>
</evidence>
<organism evidence="2 3">
    <name type="scientific">Bacteroides ovatus</name>
    <dbReference type="NCBI Taxonomy" id="28116"/>
    <lineage>
        <taxon>Bacteria</taxon>
        <taxon>Pseudomonadati</taxon>
        <taxon>Bacteroidota</taxon>
        <taxon>Bacteroidia</taxon>
        <taxon>Bacteroidales</taxon>
        <taxon>Bacteroidaceae</taxon>
        <taxon>Bacteroides</taxon>
    </lineage>
</organism>
<dbReference type="InterPro" id="IPR002611">
    <property type="entry name" value="IstB_ATP-bd"/>
</dbReference>
<gene>
    <name evidence="2" type="ORF">SAMN05192582_112310</name>
</gene>
<feature type="domain" description="IstB-like ATP-binding" evidence="1">
    <location>
        <begin position="1"/>
        <end position="79"/>
    </location>
</feature>
<accession>A0A1G8R0Z9</accession>
<dbReference type="Pfam" id="PF01695">
    <property type="entry name" value="IstB_IS21"/>
    <property type="match status" value="1"/>
</dbReference>
<sequence>ICDEFGYVSCDKEGGELLFNHLSLRAGKKATIITTNLSFDRWGEIVKDKVLVAAMVDRLTHKAHLVNMSGQSYRVKETQNMRRYVSQK</sequence>
<dbReference type="AlphaFoldDB" id="A0A1G8R0Z9"/>
<dbReference type="Gene3D" id="3.40.50.300">
    <property type="entry name" value="P-loop containing nucleotide triphosphate hydrolases"/>
    <property type="match status" value="1"/>
</dbReference>
<dbReference type="EMBL" id="FNDO01000123">
    <property type="protein sequence ID" value="SDJ10621.1"/>
    <property type="molecule type" value="Genomic_DNA"/>
</dbReference>
<dbReference type="RefSeq" id="WP_176817107.1">
    <property type="nucleotide sequence ID" value="NZ_FNDO01000123.1"/>
</dbReference>
<dbReference type="InterPro" id="IPR027417">
    <property type="entry name" value="P-loop_NTPase"/>
</dbReference>
<evidence type="ECO:0000313" key="2">
    <source>
        <dbReference type="EMBL" id="SDJ10621.1"/>
    </source>
</evidence>
<dbReference type="Proteomes" id="UP000181870">
    <property type="component" value="Unassembled WGS sequence"/>
</dbReference>
<dbReference type="GO" id="GO:0005524">
    <property type="term" value="F:ATP binding"/>
    <property type="evidence" value="ECO:0007669"/>
    <property type="project" value="InterPro"/>
</dbReference>
<name>A0A1G8R0Z9_BACOV</name>
<feature type="non-terminal residue" evidence="2">
    <location>
        <position position="1"/>
    </location>
</feature>
<proteinExistence type="predicted"/>
<evidence type="ECO:0000259" key="1">
    <source>
        <dbReference type="Pfam" id="PF01695"/>
    </source>
</evidence>
<protein>
    <submittedName>
        <fullName evidence="2">IstB-like ATP binding protein</fullName>
    </submittedName>
</protein>
<reference evidence="2 3" key="1">
    <citation type="submission" date="2016-10" db="EMBL/GenBank/DDBJ databases">
        <authorList>
            <person name="de Groot N.N."/>
        </authorList>
    </citation>
    <scope>NUCLEOTIDE SEQUENCE [LARGE SCALE GENOMIC DNA]</scope>
    <source>
        <strain evidence="2 3">NLAE-zl-C57</strain>
    </source>
</reference>